<dbReference type="Pfam" id="PF02915">
    <property type="entry name" value="Rubrerythrin"/>
    <property type="match status" value="1"/>
</dbReference>
<name>A0ABX7Q334_9BACT</name>
<dbReference type="Gene3D" id="1.20.1260.10">
    <property type="match status" value="1"/>
</dbReference>
<dbReference type="PANTHER" id="PTHR33531">
    <property type="entry name" value="RUBRERYTHRIN SUBFAMILY"/>
    <property type="match status" value="1"/>
</dbReference>
<dbReference type="InterPro" id="IPR009078">
    <property type="entry name" value="Ferritin-like_SF"/>
</dbReference>
<dbReference type="CDD" id="cd01045">
    <property type="entry name" value="Ferritin_like_AB"/>
    <property type="match status" value="1"/>
</dbReference>
<gene>
    <name evidence="2" type="ORF">JZM60_15570</name>
</gene>
<dbReference type="SUPFAM" id="SSF47240">
    <property type="entry name" value="Ferritin-like"/>
    <property type="match status" value="1"/>
</dbReference>
<keyword evidence="3" id="KW-1185">Reference proteome</keyword>
<proteinExistence type="predicted"/>
<dbReference type="Proteomes" id="UP000663651">
    <property type="component" value="Chromosome"/>
</dbReference>
<organism evidence="2 3">
    <name type="scientific">Geobacter benzoatilyticus</name>
    <dbReference type="NCBI Taxonomy" id="2815309"/>
    <lineage>
        <taxon>Bacteria</taxon>
        <taxon>Pseudomonadati</taxon>
        <taxon>Thermodesulfobacteriota</taxon>
        <taxon>Desulfuromonadia</taxon>
        <taxon>Geobacterales</taxon>
        <taxon>Geobacteraceae</taxon>
        <taxon>Geobacter</taxon>
    </lineage>
</organism>
<protein>
    <submittedName>
        <fullName evidence="2">Ferritin family protein</fullName>
    </submittedName>
</protein>
<accession>A0ABX7Q334</accession>
<evidence type="ECO:0000313" key="3">
    <source>
        <dbReference type="Proteomes" id="UP000663651"/>
    </source>
</evidence>
<dbReference type="EMBL" id="CP071382">
    <property type="protein sequence ID" value="QSV45515.1"/>
    <property type="molecule type" value="Genomic_DNA"/>
</dbReference>
<dbReference type="InterPro" id="IPR012347">
    <property type="entry name" value="Ferritin-like"/>
</dbReference>
<dbReference type="RefSeq" id="WP_207163308.1">
    <property type="nucleotide sequence ID" value="NZ_CP071382.1"/>
</dbReference>
<feature type="domain" description="Rubrerythrin diiron-binding" evidence="1">
    <location>
        <begin position="3"/>
        <end position="138"/>
    </location>
</feature>
<dbReference type="PANTHER" id="PTHR33531:SF7">
    <property type="entry name" value="HYPOTHETICAL MEMBRANE PROTEIN, CONSERVED"/>
    <property type="match status" value="1"/>
</dbReference>
<sequence length="161" mass="18159">MNIIDCALKMEEEAASHYTQLAAASSVEELRSIFGLLAAAEKEHHDTLMSMLEGVDTAKADFKALDDAVCTFKPLLGKRDLVAELLRDPDGYQHVVKEEEESIKFYEEMAAKADNEAARALLLKLAEEERRHLSIVENIYSFVEAPKTYLAWGEFSNLKEY</sequence>
<reference evidence="2 3" key="1">
    <citation type="submission" date="2021-03" db="EMBL/GenBank/DDBJ databases">
        <title>Geobacter metallireducens gen. nov. sp. nov., a microorganism capable of coupling the complete oxidation of organic compounds to the reduction of iron and other metals.</title>
        <authorList>
            <person name="Li Y."/>
        </authorList>
    </citation>
    <scope>NUCLEOTIDE SEQUENCE [LARGE SCALE GENOMIC DNA]</scope>
    <source>
        <strain evidence="2 3">Jerry-YX</strain>
    </source>
</reference>
<evidence type="ECO:0000259" key="1">
    <source>
        <dbReference type="Pfam" id="PF02915"/>
    </source>
</evidence>
<evidence type="ECO:0000313" key="2">
    <source>
        <dbReference type="EMBL" id="QSV45515.1"/>
    </source>
</evidence>
<dbReference type="InterPro" id="IPR003251">
    <property type="entry name" value="Rr_diiron-bd_dom"/>
</dbReference>